<keyword evidence="2 3" id="KW-0802">TPR repeat</keyword>
<organism evidence="5 6">
    <name type="scientific">Teredinibacter turnerae (strain ATCC 39867 / T7901)</name>
    <dbReference type="NCBI Taxonomy" id="377629"/>
    <lineage>
        <taxon>Bacteria</taxon>
        <taxon>Pseudomonadati</taxon>
        <taxon>Pseudomonadota</taxon>
        <taxon>Gammaproteobacteria</taxon>
        <taxon>Cellvibrionales</taxon>
        <taxon>Cellvibrionaceae</taxon>
        <taxon>Teredinibacter</taxon>
    </lineage>
</organism>
<dbReference type="Proteomes" id="UP000009080">
    <property type="component" value="Chromosome"/>
</dbReference>
<dbReference type="EMBL" id="CP001614">
    <property type="protein sequence ID" value="ACR14157.1"/>
    <property type="molecule type" value="Genomic_DNA"/>
</dbReference>
<name>C5BIE3_TERTT</name>
<dbReference type="Gene3D" id="1.25.40.10">
    <property type="entry name" value="Tetratricopeptide repeat domain"/>
    <property type="match status" value="3"/>
</dbReference>
<sequence length="791" mass="87922">MKKIIPLLVLVAVLTACKSEEEKSQEYYESGAAYLEKGEYSSAELEFKNALKINPHNTDAQFGTAVIYESKKRWVELEKTLVGILDFDPEYIEARIKLTNLYLGQNKIDKAMVHTEKLMTQQPQNPMVKTLRAAVLYKIDDRDGARNLIDQVLAAHPHYVDAVILKAHDLLFQDKNSEAIAVLDGALKEQPKSVVLNIVLLQALNKAGEASRAESVYRTLIEIYPDNSNIPLSLARHLASNNQVEAAVALLEKQAEQKQDTEFLFKAIELVNDRDGIDAAEALTKKYLKQFPALERLRFALVDIYVKTGRLAEAVAELDKIWLAGGETRLTVDAGLRKGRLELMNNSLSDAEKTIARLEELDANNPKVAVLQGDLLLAKHDGAGAIRVLRTALRQVAVDADVFAALAKAHRAQAEFELANEYFAKAVRAPDGIKYAVDYAQFLLEQKKLSLSEQILQQLILRNRGSERVLNLLAQVKLAKEQWQEAEMIADQMQQIEGEDTVVAYIRGMAASGKGDNEGAIAAMENLQKLSPDSMRSMVLLVDAYIKAGQRDEAETFLNRVIATDPNSYTGYFLRGNLHLYFGEAEPAVRDYQQAIKNDPKKEGAYNALAKLNLRLGKVADAERVLSQGVRRLPDSETLTAFRAELHRRAGELDQAVAMYRALLARNDSLDVVANNLASTLITLGGADNLQSALQVAARFRTSKVPQFLDTLGWAYVLNNQLDDGLSLLRRASLKLPDEPEIAYHLAEGYFRNQDYTNAKIQVDEALAKGTDSLSWYTTAETLQKKIAAAL</sequence>
<evidence type="ECO:0000256" key="3">
    <source>
        <dbReference type="PROSITE-ProRule" id="PRU00339"/>
    </source>
</evidence>
<keyword evidence="6" id="KW-1185">Reference proteome</keyword>
<proteinExistence type="predicted"/>
<dbReference type="Pfam" id="PF13432">
    <property type="entry name" value="TPR_16"/>
    <property type="match status" value="3"/>
</dbReference>
<evidence type="ECO:0000256" key="2">
    <source>
        <dbReference type="ARBA" id="ARBA00022803"/>
    </source>
</evidence>
<protein>
    <submittedName>
        <fullName evidence="5">Tetratricopeptide repeat domain protein</fullName>
    </submittedName>
</protein>
<evidence type="ECO:0000256" key="1">
    <source>
        <dbReference type="ARBA" id="ARBA00022737"/>
    </source>
</evidence>
<dbReference type="HOGENOM" id="CLU_007251_1_0_6"/>
<feature type="repeat" description="TPR" evidence="3">
    <location>
        <begin position="535"/>
        <end position="568"/>
    </location>
</feature>
<dbReference type="Pfam" id="PF14559">
    <property type="entry name" value="TPR_19"/>
    <property type="match status" value="2"/>
</dbReference>
<dbReference type="InterPro" id="IPR011717">
    <property type="entry name" value="TPR-4"/>
</dbReference>
<dbReference type="PROSITE" id="PS50005">
    <property type="entry name" value="TPR"/>
    <property type="match status" value="3"/>
</dbReference>
<dbReference type="InterPro" id="IPR019734">
    <property type="entry name" value="TPR_rpt"/>
</dbReference>
<dbReference type="SUPFAM" id="SSF48452">
    <property type="entry name" value="TPR-like"/>
    <property type="match status" value="4"/>
</dbReference>
<accession>C5BIE3</accession>
<evidence type="ECO:0000313" key="6">
    <source>
        <dbReference type="Proteomes" id="UP000009080"/>
    </source>
</evidence>
<dbReference type="KEGG" id="ttu:TERTU_4325"/>
<keyword evidence="1" id="KW-0677">Repeat</keyword>
<dbReference type="PROSITE" id="PS50293">
    <property type="entry name" value="TPR_REGION"/>
    <property type="match status" value="1"/>
</dbReference>
<dbReference type="PROSITE" id="PS51257">
    <property type="entry name" value="PROKAR_LIPOPROTEIN"/>
    <property type="match status" value="1"/>
</dbReference>
<reference evidence="5 6" key="1">
    <citation type="journal article" date="2009" name="PLoS ONE">
        <title>The complete genome of Teredinibacter turnerae T7901: an intracellular endosymbiont of marine wood-boring bivalves (shipworms).</title>
        <authorList>
            <person name="Yang J.C."/>
            <person name="Madupu R."/>
            <person name="Durkin A.S."/>
            <person name="Ekborg N.A."/>
            <person name="Pedamallu C.S."/>
            <person name="Hostetler J.B."/>
            <person name="Radune D."/>
            <person name="Toms B.S."/>
            <person name="Henrissat B."/>
            <person name="Coutinho P.M."/>
            <person name="Schwarz S."/>
            <person name="Field L."/>
            <person name="Trindade-Silva A.E."/>
            <person name="Soares C.A.G."/>
            <person name="Elshahawi S."/>
            <person name="Hanora A."/>
            <person name="Schmidt E.W."/>
            <person name="Haygood M.G."/>
            <person name="Posfai J."/>
            <person name="Benner J."/>
            <person name="Madinger C."/>
            <person name="Nove J."/>
            <person name="Anton B."/>
            <person name="Chaudhary K."/>
            <person name="Foster J."/>
            <person name="Holman A."/>
            <person name="Kumar S."/>
            <person name="Lessard P.A."/>
            <person name="Luyten Y.A."/>
            <person name="Slatko B."/>
            <person name="Wood N."/>
            <person name="Wu B."/>
            <person name="Teplitski M."/>
            <person name="Mougous J.D."/>
            <person name="Ward N."/>
            <person name="Eisen J.A."/>
            <person name="Badger J.H."/>
            <person name="Distel D.L."/>
        </authorList>
    </citation>
    <scope>NUCLEOTIDE SEQUENCE [LARGE SCALE GENOMIC DNA]</scope>
    <source>
        <strain evidence="6">ATCC 39867 / T7901</strain>
    </source>
</reference>
<feature type="repeat" description="TPR" evidence="3">
    <location>
        <begin position="24"/>
        <end position="57"/>
    </location>
</feature>
<dbReference type="PANTHER" id="PTHR45586">
    <property type="entry name" value="TPR REPEAT-CONTAINING PROTEIN PA4667"/>
    <property type="match status" value="1"/>
</dbReference>
<keyword evidence="4" id="KW-0175">Coiled coil</keyword>
<evidence type="ECO:0000256" key="4">
    <source>
        <dbReference type="SAM" id="Coils"/>
    </source>
</evidence>
<dbReference type="RefSeq" id="WP_015820273.1">
    <property type="nucleotide sequence ID" value="NC_012997.1"/>
</dbReference>
<feature type="coiled-coil region" evidence="4">
    <location>
        <begin position="234"/>
        <end position="261"/>
    </location>
</feature>
<dbReference type="eggNOG" id="COG2976">
    <property type="taxonomic scope" value="Bacteria"/>
</dbReference>
<dbReference type="eggNOG" id="COG0457">
    <property type="taxonomic scope" value="Bacteria"/>
</dbReference>
<dbReference type="PANTHER" id="PTHR45586:SF14">
    <property type="entry name" value="TETRATRICOPEPTIDE TPR_2 REPEAT PROTEIN"/>
    <property type="match status" value="1"/>
</dbReference>
<dbReference type="AlphaFoldDB" id="C5BIE3"/>
<dbReference type="InterPro" id="IPR051012">
    <property type="entry name" value="CellSynth/LPSAsmb/PSIAsmb"/>
</dbReference>
<gene>
    <name evidence="5" type="ordered locus">TERTU_4325</name>
</gene>
<dbReference type="SMART" id="SM00028">
    <property type="entry name" value="TPR"/>
    <property type="match status" value="13"/>
</dbReference>
<evidence type="ECO:0000313" key="5">
    <source>
        <dbReference type="EMBL" id="ACR14157.1"/>
    </source>
</evidence>
<dbReference type="InterPro" id="IPR011990">
    <property type="entry name" value="TPR-like_helical_dom_sf"/>
</dbReference>
<dbReference type="Pfam" id="PF07721">
    <property type="entry name" value="TPR_4"/>
    <property type="match status" value="1"/>
</dbReference>
<dbReference type="OrthoDB" id="5726612at2"/>
<dbReference type="STRING" id="377629.TERTU_4325"/>
<feature type="repeat" description="TPR" evidence="3">
    <location>
        <begin position="569"/>
        <end position="602"/>
    </location>
</feature>